<evidence type="ECO:0000313" key="1">
    <source>
        <dbReference type="EMBL" id="KAF5340700.1"/>
    </source>
</evidence>
<evidence type="ECO:0000313" key="2">
    <source>
        <dbReference type="Proteomes" id="UP000541558"/>
    </source>
</evidence>
<gene>
    <name evidence="1" type="ORF">D9611_007416</name>
</gene>
<sequence>MRCKWIMQEEGKIENRITPHEAINTWIKRINSKLTFDILASNERKYKKKAIDKTLVQDTWAGAWVGCSTSAVLRDSQAEYESHTVAGRLRASNTASYDHCSVAESLKLTAHDDEHHVPSPVLDVLPPSFPASTIPACPLQRDSSQDMQKSDTEKWVDAQRTPLVVTVAVDLKPSIPGYASRVSRFILGRHGSIKSQLVGTILTNTLQPTSQPTWPNVRKAPYACGRIVDSEGLKGARFWYLDYKKARKTAMSRWQSTDLAKMRSPSGRREVEAMRHA</sequence>
<comment type="caution">
    <text evidence="1">The sequence shown here is derived from an EMBL/GenBank/DDBJ whole genome shotgun (WGS) entry which is preliminary data.</text>
</comment>
<protein>
    <submittedName>
        <fullName evidence="1">Uncharacterized protein</fullName>
    </submittedName>
</protein>
<accession>A0A8H5CFB3</accession>
<dbReference type="Proteomes" id="UP000541558">
    <property type="component" value="Unassembled WGS sequence"/>
</dbReference>
<organism evidence="1 2">
    <name type="scientific">Ephemerocybe angulata</name>
    <dbReference type="NCBI Taxonomy" id="980116"/>
    <lineage>
        <taxon>Eukaryota</taxon>
        <taxon>Fungi</taxon>
        <taxon>Dikarya</taxon>
        <taxon>Basidiomycota</taxon>
        <taxon>Agaricomycotina</taxon>
        <taxon>Agaricomycetes</taxon>
        <taxon>Agaricomycetidae</taxon>
        <taxon>Agaricales</taxon>
        <taxon>Agaricineae</taxon>
        <taxon>Psathyrellaceae</taxon>
        <taxon>Ephemerocybe</taxon>
    </lineage>
</organism>
<dbReference type="EMBL" id="JAACJK010000003">
    <property type="protein sequence ID" value="KAF5340700.1"/>
    <property type="molecule type" value="Genomic_DNA"/>
</dbReference>
<proteinExistence type="predicted"/>
<keyword evidence="2" id="KW-1185">Reference proteome</keyword>
<dbReference type="OrthoDB" id="3253907at2759"/>
<dbReference type="AlphaFoldDB" id="A0A8H5CFB3"/>
<reference evidence="1 2" key="1">
    <citation type="journal article" date="2020" name="ISME J.">
        <title>Uncovering the hidden diversity of litter-decomposition mechanisms in mushroom-forming fungi.</title>
        <authorList>
            <person name="Floudas D."/>
            <person name="Bentzer J."/>
            <person name="Ahren D."/>
            <person name="Johansson T."/>
            <person name="Persson P."/>
            <person name="Tunlid A."/>
        </authorList>
    </citation>
    <scope>NUCLEOTIDE SEQUENCE [LARGE SCALE GENOMIC DNA]</scope>
    <source>
        <strain evidence="1 2">CBS 175.51</strain>
    </source>
</reference>
<name>A0A8H5CFB3_9AGAR</name>